<feature type="region of interest" description="Disordered" evidence="1">
    <location>
        <begin position="274"/>
        <end position="320"/>
    </location>
</feature>
<dbReference type="EMBL" id="LSSK01000689">
    <property type="protein sequence ID" value="OMH82328.1"/>
    <property type="molecule type" value="Genomic_DNA"/>
</dbReference>
<reference evidence="2" key="2">
    <citation type="submission" date="2017-01" db="EMBL/GenBank/DDBJ databases">
        <authorList>
            <person name="Mah S.A."/>
            <person name="Swanson W.J."/>
            <person name="Moy G.W."/>
            <person name="Vacquier V.D."/>
        </authorList>
    </citation>
    <scope>NUCLEOTIDE SEQUENCE [LARGE SCALE GENOMIC DNA]</scope>
    <source>
        <strain evidence="2">COL-18-3</strain>
    </source>
</reference>
<dbReference type="OrthoDB" id="5763322at2759"/>
<proteinExistence type="predicted"/>
<dbReference type="Proteomes" id="UP000188320">
    <property type="component" value="Unassembled WGS sequence"/>
</dbReference>
<name>A0A1R1PG25_ZANCU</name>
<evidence type="ECO:0000313" key="2">
    <source>
        <dbReference type="EMBL" id="OMH79873.1"/>
    </source>
</evidence>
<evidence type="ECO:0000313" key="3">
    <source>
        <dbReference type="EMBL" id="OMH82328.1"/>
    </source>
</evidence>
<dbReference type="EMBL" id="LSSK01001379">
    <property type="protein sequence ID" value="OMH79873.1"/>
    <property type="molecule type" value="Genomic_DNA"/>
</dbReference>
<keyword evidence="4" id="KW-1185">Reference proteome</keyword>
<protein>
    <submittedName>
        <fullName evidence="2">Uncharacterized protein</fullName>
    </submittedName>
</protein>
<dbReference type="GO" id="GO:0034472">
    <property type="term" value="P:snRNA 3'-end processing"/>
    <property type="evidence" value="ECO:0007669"/>
    <property type="project" value="TreeGrafter"/>
</dbReference>
<dbReference type="PANTHER" id="PTHR12957">
    <property type="entry name" value="DEAD/H BOX POLYPEPTIDE 26/DICE1-RELATED"/>
    <property type="match status" value="1"/>
</dbReference>
<gene>
    <name evidence="3" type="ORF">AX774_g4192</name>
    <name evidence="2" type="ORF">AX774_g6701</name>
</gene>
<dbReference type="AlphaFoldDB" id="A0A1R1PG25"/>
<feature type="compositionally biased region" description="Polar residues" evidence="1">
    <location>
        <begin position="141"/>
        <end position="170"/>
    </location>
</feature>
<sequence length="422" mass="46711">MPITNAFDVPRSKLLDSLAAMRKQIFQVCLDYQKQQSPQLLAEGEFPKPLSPFLPSGAFDEVNSALMRNDSLEKPKVLDSAHSVPISLMGQYQGAMAKQQAQEFRDPLVDEETLRFLRKNMFGNPYSRMAKNRRLPPPNAAVTSKNKTNISRKPNTSEQKNTQGVDSTGETDAEAALAQSVLEEVEDMAIELSLNENIDTIDTPEITNPRLNWAQQHKRVPRYRTLVGSWEPGDMSWNVNPWSFKRSSSTKDLESVEMALPAFKGSAAANNLSSVIPDSSTQKPDSSNYSSSPAVPFPSKPAETGTTGIPSSLKHSPTTDSLLGSDNLGTFALDILKQATAKSRQKTPTAMKAFLIKEIKMEAKSYNEKLILETLEQLKPDSKSTNYTNDQKKSIVNACLNTAKQLRKHNLVSFLESLSPLF</sequence>
<dbReference type="InterPro" id="IPR051113">
    <property type="entry name" value="Integrator_subunit6"/>
</dbReference>
<accession>A0A1R1PG25</accession>
<evidence type="ECO:0000256" key="1">
    <source>
        <dbReference type="SAM" id="MobiDB-lite"/>
    </source>
</evidence>
<evidence type="ECO:0000313" key="4">
    <source>
        <dbReference type="Proteomes" id="UP000188320"/>
    </source>
</evidence>
<reference evidence="4" key="1">
    <citation type="submission" date="2017-01" db="EMBL/GenBank/DDBJ databases">
        <authorList>
            <person name="Wang Y."/>
            <person name="White M."/>
            <person name="Kvist S."/>
            <person name="Moncalvo J.-M."/>
        </authorList>
    </citation>
    <scope>NUCLEOTIDE SEQUENCE [LARGE SCALE GENOMIC DNA]</scope>
    <source>
        <strain evidence="4">COL-18-3</strain>
    </source>
</reference>
<feature type="compositionally biased region" description="Polar residues" evidence="1">
    <location>
        <begin position="274"/>
        <end position="293"/>
    </location>
</feature>
<organism evidence="2 4">
    <name type="scientific">Zancudomyces culisetae</name>
    <name type="common">Gut fungus</name>
    <name type="synonym">Smittium culisetae</name>
    <dbReference type="NCBI Taxonomy" id="1213189"/>
    <lineage>
        <taxon>Eukaryota</taxon>
        <taxon>Fungi</taxon>
        <taxon>Fungi incertae sedis</taxon>
        <taxon>Zoopagomycota</taxon>
        <taxon>Kickxellomycotina</taxon>
        <taxon>Harpellomycetes</taxon>
        <taxon>Harpellales</taxon>
        <taxon>Legeriomycetaceae</taxon>
        <taxon>Zancudomyces</taxon>
    </lineage>
</organism>
<comment type="caution">
    <text evidence="2">The sequence shown here is derived from an EMBL/GenBank/DDBJ whole genome shotgun (WGS) entry which is preliminary data.</text>
</comment>
<feature type="compositionally biased region" description="Polar residues" evidence="1">
    <location>
        <begin position="304"/>
        <end position="320"/>
    </location>
</feature>
<dbReference type="GO" id="GO:0032039">
    <property type="term" value="C:integrator complex"/>
    <property type="evidence" value="ECO:0007669"/>
    <property type="project" value="TreeGrafter"/>
</dbReference>
<feature type="region of interest" description="Disordered" evidence="1">
    <location>
        <begin position="127"/>
        <end position="173"/>
    </location>
</feature>
<dbReference type="PANTHER" id="PTHR12957:SF2">
    <property type="entry name" value="INTEGRATOR COMPLEX SUBUNIT 6"/>
    <property type="match status" value="1"/>
</dbReference>